<proteinExistence type="predicted"/>
<organism evidence="1">
    <name type="scientific">Edafosvirus sp</name>
    <dbReference type="NCBI Taxonomy" id="2487765"/>
    <lineage>
        <taxon>Viruses</taxon>
        <taxon>Varidnaviria</taxon>
        <taxon>Bamfordvirae</taxon>
        <taxon>Nucleocytoviricota</taxon>
        <taxon>Megaviricetes</taxon>
        <taxon>Imitervirales</taxon>
        <taxon>Mimiviridae</taxon>
        <taxon>Klosneuvirinae</taxon>
    </lineage>
</organism>
<gene>
    <name evidence="1" type="ORF">Edafosvirus4_22</name>
</gene>
<dbReference type="EMBL" id="MK072069">
    <property type="protein sequence ID" value="AYV78038.1"/>
    <property type="molecule type" value="Genomic_DNA"/>
</dbReference>
<protein>
    <submittedName>
        <fullName evidence="1">Uncharacterized protein</fullName>
    </submittedName>
</protein>
<sequence>MGSSTSKGEEQSSILFTSSIPENKFYFRGIKMYEIYKYCQICGEQRFSDEEVKDLSKKDLTLEQFNKKYSHIHTIHGFICNSYQCKTELFKKIGEFNNFDLQLSFVDNKTTTDPGNTLALSNPN</sequence>
<reference evidence="1" key="1">
    <citation type="submission" date="2018-10" db="EMBL/GenBank/DDBJ databases">
        <title>Hidden diversity of soil giant viruses.</title>
        <authorList>
            <person name="Schulz F."/>
            <person name="Alteio L."/>
            <person name="Goudeau D."/>
            <person name="Ryan E.M."/>
            <person name="Malmstrom R.R."/>
            <person name="Blanchard J."/>
            <person name="Woyke T."/>
        </authorList>
    </citation>
    <scope>NUCLEOTIDE SEQUENCE</scope>
    <source>
        <strain evidence="1">EDV1</strain>
    </source>
</reference>
<evidence type="ECO:0000313" key="1">
    <source>
        <dbReference type="EMBL" id="AYV78038.1"/>
    </source>
</evidence>
<accession>A0A3G4ZT20</accession>
<name>A0A3G4ZT20_9VIRU</name>